<keyword evidence="2" id="KW-1185">Reference proteome</keyword>
<dbReference type="HOGENOM" id="CLU_604273_0_0_1"/>
<proteinExistence type="predicted"/>
<dbReference type="OrthoDB" id="2690385at2759"/>
<dbReference type="PANTHER" id="PTHR33481:SF1">
    <property type="entry name" value="ENDONUCLEASE_EXONUCLEASE_PHOSPHATASE DOMAIN-CONTAINING PROTEIN-RELATED"/>
    <property type="match status" value="1"/>
</dbReference>
<gene>
    <name evidence="1" type="ORF">M404DRAFT_30970</name>
</gene>
<evidence type="ECO:0000313" key="2">
    <source>
        <dbReference type="Proteomes" id="UP000054217"/>
    </source>
</evidence>
<evidence type="ECO:0008006" key="3">
    <source>
        <dbReference type="Google" id="ProtNLM"/>
    </source>
</evidence>
<accession>A0A0C3NCH0</accession>
<dbReference type="STRING" id="870435.A0A0C3NCH0"/>
<dbReference type="AlphaFoldDB" id="A0A0C3NCH0"/>
<protein>
    <recommendedName>
        <fullName evidence="3">Reverse transcriptase domain-containing protein</fullName>
    </recommendedName>
</protein>
<sequence>MWDEERNHHLFMASAIESAHRPLELVVDYGMVQALPKGMPMLQSSSSRNWTCPDNVFCMESILADLLKCNTSPEDCGPNTDHLPILTLIDTTLAPSLTPPLCNFREVDWKKFNKSLKAKLAKIGPPMAIISEPEFQRTARGIEEALHRTMEKEVLRTHPHPHRKRWWMKELTTMCNELKMLSKASYTFHARCDHPSHSHCRTKAREYNKAIQSAKKNHWKDWLEEANSNDLWIANRYLSNPYGDSSKACVSTLKKLDNNGVVSMLNTNKDKSQAFSSVPQDYRYPMPEAQWSTITKDQLTCMIKNLSPYKAPGPDGVPNIIFQKSHVLSSYLLHLFNTVFTLKTYYNPWRESTTVILCKPRKADYTTPKAYHPIALLNTTAKLLSAIIAENTTYILKKHQLLLGTHFGGRPGHSTKDLLILLESTIRHAWRQKQVVSALFLDIEGAFPNAITD</sequence>
<dbReference type="PANTHER" id="PTHR33481">
    <property type="entry name" value="REVERSE TRANSCRIPTASE"/>
    <property type="match status" value="1"/>
</dbReference>
<reference evidence="1 2" key="1">
    <citation type="submission" date="2014-04" db="EMBL/GenBank/DDBJ databases">
        <authorList>
            <consortium name="DOE Joint Genome Institute"/>
            <person name="Kuo A."/>
            <person name="Kohler A."/>
            <person name="Costa M.D."/>
            <person name="Nagy L.G."/>
            <person name="Floudas D."/>
            <person name="Copeland A."/>
            <person name="Barry K.W."/>
            <person name="Cichocki N."/>
            <person name="Veneault-Fourrey C."/>
            <person name="LaButti K."/>
            <person name="Lindquist E.A."/>
            <person name="Lipzen A."/>
            <person name="Lundell T."/>
            <person name="Morin E."/>
            <person name="Murat C."/>
            <person name="Sun H."/>
            <person name="Tunlid A."/>
            <person name="Henrissat B."/>
            <person name="Grigoriev I.V."/>
            <person name="Hibbett D.S."/>
            <person name="Martin F."/>
            <person name="Nordberg H.P."/>
            <person name="Cantor M.N."/>
            <person name="Hua S.X."/>
        </authorList>
    </citation>
    <scope>NUCLEOTIDE SEQUENCE [LARGE SCALE GENOMIC DNA]</scope>
    <source>
        <strain evidence="1 2">Marx 270</strain>
    </source>
</reference>
<name>A0A0C3NCH0_PISTI</name>
<organism evidence="1 2">
    <name type="scientific">Pisolithus tinctorius Marx 270</name>
    <dbReference type="NCBI Taxonomy" id="870435"/>
    <lineage>
        <taxon>Eukaryota</taxon>
        <taxon>Fungi</taxon>
        <taxon>Dikarya</taxon>
        <taxon>Basidiomycota</taxon>
        <taxon>Agaricomycotina</taxon>
        <taxon>Agaricomycetes</taxon>
        <taxon>Agaricomycetidae</taxon>
        <taxon>Boletales</taxon>
        <taxon>Sclerodermatineae</taxon>
        <taxon>Pisolithaceae</taxon>
        <taxon>Pisolithus</taxon>
    </lineage>
</organism>
<reference evidence="2" key="2">
    <citation type="submission" date="2015-01" db="EMBL/GenBank/DDBJ databases">
        <title>Evolutionary Origins and Diversification of the Mycorrhizal Mutualists.</title>
        <authorList>
            <consortium name="DOE Joint Genome Institute"/>
            <consortium name="Mycorrhizal Genomics Consortium"/>
            <person name="Kohler A."/>
            <person name="Kuo A."/>
            <person name="Nagy L.G."/>
            <person name="Floudas D."/>
            <person name="Copeland A."/>
            <person name="Barry K.W."/>
            <person name="Cichocki N."/>
            <person name="Veneault-Fourrey C."/>
            <person name="LaButti K."/>
            <person name="Lindquist E.A."/>
            <person name="Lipzen A."/>
            <person name="Lundell T."/>
            <person name="Morin E."/>
            <person name="Murat C."/>
            <person name="Riley R."/>
            <person name="Ohm R."/>
            <person name="Sun H."/>
            <person name="Tunlid A."/>
            <person name="Henrissat B."/>
            <person name="Grigoriev I.V."/>
            <person name="Hibbett D.S."/>
            <person name="Martin F."/>
        </authorList>
    </citation>
    <scope>NUCLEOTIDE SEQUENCE [LARGE SCALE GENOMIC DNA]</scope>
    <source>
        <strain evidence="2">Marx 270</strain>
    </source>
</reference>
<dbReference type="EMBL" id="KN832011">
    <property type="protein sequence ID" value="KIN98819.1"/>
    <property type="molecule type" value="Genomic_DNA"/>
</dbReference>
<evidence type="ECO:0000313" key="1">
    <source>
        <dbReference type="EMBL" id="KIN98819.1"/>
    </source>
</evidence>
<dbReference type="Proteomes" id="UP000054217">
    <property type="component" value="Unassembled WGS sequence"/>
</dbReference>
<dbReference type="InParanoid" id="A0A0C3NCH0"/>